<evidence type="ECO:0000256" key="1">
    <source>
        <dbReference type="SAM" id="MobiDB-lite"/>
    </source>
</evidence>
<feature type="compositionally biased region" description="Basic residues" evidence="1">
    <location>
        <begin position="136"/>
        <end position="148"/>
    </location>
</feature>
<dbReference type="InterPro" id="IPR011992">
    <property type="entry name" value="EF-hand-dom_pair"/>
</dbReference>
<dbReference type="AlphaFoldDB" id="A0A6C0I5D3"/>
<organism evidence="2">
    <name type="scientific">viral metagenome</name>
    <dbReference type="NCBI Taxonomy" id="1070528"/>
    <lineage>
        <taxon>unclassified sequences</taxon>
        <taxon>metagenomes</taxon>
        <taxon>organismal metagenomes</taxon>
    </lineage>
</organism>
<evidence type="ECO:0000313" key="2">
    <source>
        <dbReference type="EMBL" id="QHT87576.1"/>
    </source>
</evidence>
<dbReference type="SUPFAM" id="SSF47473">
    <property type="entry name" value="EF-hand"/>
    <property type="match status" value="1"/>
</dbReference>
<accession>A0A6C0I5D3</accession>
<dbReference type="Gene3D" id="1.10.238.10">
    <property type="entry name" value="EF-hand"/>
    <property type="match status" value="1"/>
</dbReference>
<proteinExistence type="predicted"/>
<dbReference type="EMBL" id="MN740093">
    <property type="protein sequence ID" value="QHT87576.1"/>
    <property type="molecule type" value="Genomic_DNA"/>
</dbReference>
<sequence>MESDFDLVNSNFFRILWVSNENINLDLEAREGSYLNNTGLHNLYEQVIGDDLTQVEVNAMIMEVEPDKPGKIYEDDFIKIMKKAKNGETSSKWSKIYLYIEGFESNMKKTSVPKRRRMRFVGGRCKSRKTSEKQQISKKRPPSRKRRK</sequence>
<evidence type="ECO:0008006" key="3">
    <source>
        <dbReference type="Google" id="ProtNLM"/>
    </source>
</evidence>
<name>A0A6C0I5D3_9ZZZZ</name>
<feature type="region of interest" description="Disordered" evidence="1">
    <location>
        <begin position="110"/>
        <end position="148"/>
    </location>
</feature>
<protein>
    <recommendedName>
        <fullName evidence="3">EF-hand domain-containing protein</fullName>
    </recommendedName>
</protein>
<reference evidence="2" key="1">
    <citation type="journal article" date="2020" name="Nature">
        <title>Giant virus diversity and host interactions through global metagenomics.</title>
        <authorList>
            <person name="Schulz F."/>
            <person name="Roux S."/>
            <person name="Paez-Espino D."/>
            <person name="Jungbluth S."/>
            <person name="Walsh D.A."/>
            <person name="Denef V.J."/>
            <person name="McMahon K.D."/>
            <person name="Konstantinidis K.T."/>
            <person name="Eloe-Fadrosh E.A."/>
            <person name="Kyrpides N.C."/>
            <person name="Woyke T."/>
        </authorList>
    </citation>
    <scope>NUCLEOTIDE SEQUENCE</scope>
    <source>
        <strain evidence="2">GVMAG-M-3300023184-190</strain>
    </source>
</reference>